<name>A0A0A1TIY1_9HYPO</name>
<proteinExistence type="predicted"/>
<evidence type="ECO:0008006" key="3">
    <source>
        <dbReference type="Google" id="ProtNLM"/>
    </source>
</evidence>
<organism evidence="1 2">
    <name type="scientific">[Torrubiella] hemipterigena</name>
    <dbReference type="NCBI Taxonomy" id="1531966"/>
    <lineage>
        <taxon>Eukaryota</taxon>
        <taxon>Fungi</taxon>
        <taxon>Dikarya</taxon>
        <taxon>Ascomycota</taxon>
        <taxon>Pezizomycotina</taxon>
        <taxon>Sordariomycetes</taxon>
        <taxon>Hypocreomycetidae</taxon>
        <taxon>Hypocreales</taxon>
        <taxon>Clavicipitaceae</taxon>
        <taxon>Clavicipitaceae incertae sedis</taxon>
        <taxon>'Torrubiella' clade</taxon>
    </lineage>
</organism>
<protein>
    <recommendedName>
        <fullName evidence="3">AB hydrolase-1 domain-containing protein</fullName>
    </recommendedName>
</protein>
<reference evidence="1 2" key="1">
    <citation type="journal article" date="2015" name="Genome Announc.">
        <title>Draft Genome Sequence and Gene Annotation of the Entomopathogenic Fungus Verticillium hemipterigenum.</title>
        <authorList>
            <person name="Horn F."/>
            <person name="Habel A."/>
            <person name="Scharf D.H."/>
            <person name="Dworschak J."/>
            <person name="Brakhage A.A."/>
            <person name="Guthke R."/>
            <person name="Hertweck C."/>
            <person name="Linde J."/>
        </authorList>
    </citation>
    <scope>NUCLEOTIDE SEQUENCE [LARGE SCALE GENOMIC DNA]</scope>
</reference>
<dbReference type="Gene3D" id="3.40.50.1820">
    <property type="entry name" value="alpha/beta hydrolase"/>
    <property type="match status" value="1"/>
</dbReference>
<gene>
    <name evidence="1" type="ORF">VHEMI10532</name>
</gene>
<evidence type="ECO:0000313" key="2">
    <source>
        <dbReference type="Proteomes" id="UP000039046"/>
    </source>
</evidence>
<sequence length="382" mass="42372">MSAETPTAPETVEAQAKQFLANPNFCKSFTIPKTEDHEELTISYADLGRQPKNDEDAVNIPTILFHPGMFASRLALVLKHTMAEKLGVRIITADRPGMGSSTDIGVEKRIDIWIEIVPKLLDHLHIKHVALASHSAGTLYLLNTLMRLRHILDPKQPLVALFAPWVDPTYSKLATMQVLRYIPTGAYSIWNKIPKFFMVDAAPAFEASGSVMSSITKMLPTSLQTSGGESDNAVMSATRQKLYEEYGLPQDLLLAINTKTTEAVFAESTVGANREALLCTRKGPDGSWGRCDNYDTYVKELAAMEKDTNPSDGATKLRVRLYFAKSDLMIGETGREYMEGCWQREASAFDFKTTIVEDTDHDTVLSGEVFEQLFIDVGGKRP</sequence>
<dbReference type="EMBL" id="CDHN01000008">
    <property type="protein sequence ID" value="CEJ95029.1"/>
    <property type="molecule type" value="Genomic_DNA"/>
</dbReference>
<dbReference type="Proteomes" id="UP000039046">
    <property type="component" value="Unassembled WGS sequence"/>
</dbReference>
<keyword evidence="2" id="KW-1185">Reference proteome</keyword>
<dbReference type="InterPro" id="IPR029058">
    <property type="entry name" value="AB_hydrolase_fold"/>
</dbReference>
<dbReference type="AlphaFoldDB" id="A0A0A1TIY1"/>
<dbReference type="STRING" id="1531966.A0A0A1TIY1"/>
<accession>A0A0A1TIY1</accession>
<evidence type="ECO:0000313" key="1">
    <source>
        <dbReference type="EMBL" id="CEJ95029.1"/>
    </source>
</evidence>
<dbReference type="HOGENOM" id="CLU_041682_1_0_1"/>
<dbReference type="SUPFAM" id="SSF53474">
    <property type="entry name" value="alpha/beta-Hydrolases"/>
    <property type="match status" value="1"/>
</dbReference>
<dbReference type="OrthoDB" id="294702at2759"/>